<evidence type="ECO:0000313" key="1">
    <source>
        <dbReference type="EMBL" id="KAI6092071.1"/>
    </source>
</evidence>
<evidence type="ECO:0000313" key="2">
    <source>
        <dbReference type="Proteomes" id="UP001497680"/>
    </source>
</evidence>
<name>A0ACC0DGV6_9PEZI</name>
<keyword evidence="2" id="KW-1185">Reference proteome</keyword>
<organism evidence="1 2">
    <name type="scientific">Hypoxylon rubiginosum</name>
    <dbReference type="NCBI Taxonomy" id="110542"/>
    <lineage>
        <taxon>Eukaryota</taxon>
        <taxon>Fungi</taxon>
        <taxon>Dikarya</taxon>
        <taxon>Ascomycota</taxon>
        <taxon>Pezizomycotina</taxon>
        <taxon>Sordariomycetes</taxon>
        <taxon>Xylariomycetidae</taxon>
        <taxon>Xylariales</taxon>
        <taxon>Hypoxylaceae</taxon>
        <taxon>Hypoxylon</taxon>
    </lineage>
</organism>
<proteinExistence type="predicted"/>
<comment type="caution">
    <text evidence="1">The sequence shown here is derived from an EMBL/GenBank/DDBJ whole genome shotgun (WGS) entry which is preliminary data.</text>
</comment>
<accession>A0ACC0DGV6</accession>
<dbReference type="Proteomes" id="UP001497680">
    <property type="component" value="Unassembled WGS sequence"/>
</dbReference>
<protein>
    <submittedName>
        <fullName evidence="1">Haloacid dehalogenase</fullName>
    </submittedName>
</protein>
<dbReference type="EMBL" id="MU394284">
    <property type="protein sequence ID" value="KAI6092071.1"/>
    <property type="molecule type" value="Genomic_DNA"/>
</dbReference>
<gene>
    <name evidence="1" type="ORF">F4821DRAFT_156289</name>
</gene>
<reference evidence="1 2" key="1">
    <citation type="journal article" date="2022" name="New Phytol.">
        <title>Ecological generalism drives hyperdiversity of secondary metabolite gene clusters in xylarialean endophytes.</title>
        <authorList>
            <person name="Franco M.E.E."/>
            <person name="Wisecaver J.H."/>
            <person name="Arnold A.E."/>
            <person name="Ju Y.M."/>
            <person name="Slot J.C."/>
            <person name="Ahrendt S."/>
            <person name="Moore L.P."/>
            <person name="Eastman K.E."/>
            <person name="Scott K."/>
            <person name="Konkel Z."/>
            <person name="Mondo S.J."/>
            <person name="Kuo A."/>
            <person name="Hayes R.D."/>
            <person name="Haridas S."/>
            <person name="Andreopoulos B."/>
            <person name="Riley R."/>
            <person name="LaButti K."/>
            <person name="Pangilinan J."/>
            <person name="Lipzen A."/>
            <person name="Amirebrahimi M."/>
            <person name="Yan J."/>
            <person name="Adam C."/>
            <person name="Keymanesh K."/>
            <person name="Ng V."/>
            <person name="Louie K."/>
            <person name="Northen T."/>
            <person name="Drula E."/>
            <person name="Henrissat B."/>
            <person name="Hsieh H.M."/>
            <person name="Youens-Clark K."/>
            <person name="Lutzoni F."/>
            <person name="Miadlikowska J."/>
            <person name="Eastwood D.C."/>
            <person name="Hamelin R.C."/>
            <person name="Grigoriev I.V."/>
            <person name="U'Ren J.M."/>
        </authorList>
    </citation>
    <scope>NUCLEOTIDE SEQUENCE [LARGE SCALE GENOMIC DNA]</scope>
    <source>
        <strain evidence="1 2">ER1909</strain>
    </source>
</reference>
<sequence length="271" mass="30372">MAAPIPEALRNIKALTFDVFGTVVDWRSSVQEELARRAKEKIASPTFGALPEPSRARLEAMTDADWAAFAQEWRTTYHVFTQGFVPGKSAWKDIDTHHYDALHELLRKWGLTGVYTDAEARELSLVWHRLRPWEDSAAGVRRLGTRLVTSTLSNGNQSLLQDLNEFGGLGFRRIISTADFGAYKPHPSTYLGAAGALGFRPEEVAMVAAHLGDLAAARANGLRTIYVERPKEEAWDPEEQRYKEAREWVDLWVAQGEPGFLEVAKRLGIPE</sequence>